<accession>A0A848KM55</accession>
<feature type="compositionally biased region" description="Acidic residues" evidence="2">
    <location>
        <begin position="1"/>
        <end position="10"/>
    </location>
</feature>
<feature type="coiled-coil region" evidence="1">
    <location>
        <begin position="55"/>
        <end position="89"/>
    </location>
</feature>
<proteinExistence type="predicted"/>
<keyword evidence="4" id="KW-1185">Reference proteome</keyword>
<organism evidence="3 4">
    <name type="scientific">Antrihabitans stalactiti</name>
    <dbReference type="NCBI Taxonomy" id="2584121"/>
    <lineage>
        <taxon>Bacteria</taxon>
        <taxon>Bacillati</taxon>
        <taxon>Actinomycetota</taxon>
        <taxon>Actinomycetes</taxon>
        <taxon>Mycobacteriales</taxon>
        <taxon>Nocardiaceae</taxon>
        <taxon>Antrihabitans</taxon>
    </lineage>
</organism>
<dbReference type="RefSeq" id="WP_169594430.1">
    <property type="nucleotide sequence ID" value="NZ_VCQU01000016.1"/>
</dbReference>
<dbReference type="AlphaFoldDB" id="A0A848KM55"/>
<comment type="caution">
    <text evidence="3">The sequence shown here is derived from an EMBL/GenBank/DDBJ whole genome shotgun (WGS) entry which is preliminary data.</text>
</comment>
<evidence type="ECO:0000256" key="2">
    <source>
        <dbReference type="SAM" id="MobiDB-lite"/>
    </source>
</evidence>
<feature type="region of interest" description="Disordered" evidence="2">
    <location>
        <begin position="126"/>
        <end position="168"/>
    </location>
</feature>
<name>A0A848KM55_9NOCA</name>
<evidence type="ECO:0000256" key="1">
    <source>
        <dbReference type="SAM" id="Coils"/>
    </source>
</evidence>
<keyword evidence="1" id="KW-0175">Coiled coil</keyword>
<evidence type="ECO:0000313" key="4">
    <source>
        <dbReference type="Proteomes" id="UP000535543"/>
    </source>
</evidence>
<sequence>MSENDADEYSTEVARGRLGPTSDREVGVAAADAEKLSTATESITDSGGVDSAVERNALQTRNDHLAQQVEALTRQNERLVAALKSQSIERNQLTTTVAEQSRAFAYLQARFDRVTTELHRFGDELGGDWSAQAEPPGTADEHVNGFAAAASESGRGFGVGRDREGMGE</sequence>
<dbReference type="EMBL" id="VCQU01000016">
    <property type="protein sequence ID" value="NMN99291.1"/>
    <property type="molecule type" value="Genomic_DNA"/>
</dbReference>
<feature type="region of interest" description="Disordered" evidence="2">
    <location>
        <begin position="1"/>
        <end position="30"/>
    </location>
</feature>
<gene>
    <name evidence="3" type="ORF">FGL95_30160</name>
</gene>
<reference evidence="3 4" key="2">
    <citation type="submission" date="2020-06" db="EMBL/GenBank/DDBJ databases">
        <title>Antribacter stalactiti gen. nov., sp. nov., a new member of the family Nacardiaceae isolated from a cave.</title>
        <authorList>
            <person name="Kim I.S."/>
        </authorList>
    </citation>
    <scope>NUCLEOTIDE SEQUENCE [LARGE SCALE GENOMIC DNA]</scope>
    <source>
        <strain evidence="3 4">YC2-7</strain>
    </source>
</reference>
<reference evidence="3 4" key="1">
    <citation type="submission" date="2019-05" db="EMBL/GenBank/DDBJ databases">
        <authorList>
            <person name="Lee S.D."/>
        </authorList>
    </citation>
    <scope>NUCLEOTIDE SEQUENCE [LARGE SCALE GENOMIC DNA]</scope>
    <source>
        <strain evidence="3 4">YC2-7</strain>
    </source>
</reference>
<protein>
    <submittedName>
        <fullName evidence="3">Uncharacterized protein</fullName>
    </submittedName>
</protein>
<evidence type="ECO:0000313" key="3">
    <source>
        <dbReference type="EMBL" id="NMN99291.1"/>
    </source>
</evidence>
<dbReference type="Proteomes" id="UP000535543">
    <property type="component" value="Unassembled WGS sequence"/>
</dbReference>